<gene>
    <name evidence="1" type="primary">PPUP9322</name>
</gene>
<evidence type="ECO:0000313" key="1">
    <source>
        <dbReference type="EMBL" id="JAO05143.1"/>
    </source>
</evidence>
<dbReference type="EMBL" id="GBYX01476534">
    <property type="protein sequence ID" value="JAO05143.1"/>
    <property type="molecule type" value="Transcribed_RNA"/>
</dbReference>
<name>A0A0S7EJ56_9TELE</name>
<accession>A0A0S7EJ56</accession>
<reference evidence="1" key="1">
    <citation type="submission" date="2014-12" db="EMBL/GenBank/DDBJ databases">
        <title>Parallel Evolution in Life History Adaptation Evident in the Tissue-Specific Poeciliopsis prolifica transcriptome.</title>
        <authorList>
            <person name="Jue N.K."/>
            <person name="Foley R.J."/>
            <person name="Obergfell C."/>
            <person name="Reznick D.N."/>
            <person name="O'Neill R.J."/>
            <person name="O'Neill M.J."/>
        </authorList>
    </citation>
    <scope>NUCLEOTIDE SEQUENCE</scope>
</reference>
<sequence>MRRASPNCVPSTRRHMYPASSSGCECCEKCAAHKCAESRHFRVFCFHVRANLSSIFRNPQNPMSLGVQAQIFVFFMCKTYVEKMSVDLLQGECGLISNECAGVCACFSCCL</sequence>
<feature type="non-terminal residue" evidence="1">
    <location>
        <position position="111"/>
    </location>
</feature>
<organism evidence="1">
    <name type="scientific">Poeciliopsis prolifica</name>
    <name type="common">blackstripe livebearer</name>
    <dbReference type="NCBI Taxonomy" id="188132"/>
    <lineage>
        <taxon>Eukaryota</taxon>
        <taxon>Metazoa</taxon>
        <taxon>Chordata</taxon>
        <taxon>Craniata</taxon>
        <taxon>Vertebrata</taxon>
        <taxon>Euteleostomi</taxon>
        <taxon>Actinopterygii</taxon>
        <taxon>Neopterygii</taxon>
        <taxon>Teleostei</taxon>
        <taxon>Neoteleostei</taxon>
        <taxon>Acanthomorphata</taxon>
        <taxon>Ovalentaria</taxon>
        <taxon>Atherinomorphae</taxon>
        <taxon>Cyprinodontiformes</taxon>
        <taxon>Poeciliidae</taxon>
        <taxon>Poeciliinae</taxon>
        <taxon>Poeciliopsis</taxon>
    </lineage>
</organism>
<dbReference type="AlphaFoldDB" id="A0A0S7EJ56"/>
<protein>
    <submittedName>
        <fullName evidence="1">PPUP9322</fullName>
    </submittedName>
</protein>
<proteinExistence type="predicted"/>